<dbReference type="Pfam" id="PF08568">
    <property type="entry name" value="Kinetochor_Ybp2"/>
    <property type="match status" value="1"/>
</dbReference>
<protein>
    <recommendedName>
        <fullName evidence="4">YAP1-binding protein 2</fullName>
    </recommendedName>
</protein>
<feature type="region of interest" description="Disordered" evidence="1">
    <location>
        <begin position="552"/>
        <end position="574"/>
    </location>
</feature>
<evidence type="ECO:0000313" key="2">
    <source>
        <dbReference type="EMBL" id="GAV47911.1"/>
    </source>
</evidence>
<gene>
    <name evidence="2" type="ORF">ZYGR_0I02070</name>
</gene>
<sequence length="664" mass="76587">MENIDTVCENLEKAFAEQKDDSVTLATIIDMYVVQINDEGSNKDKEQFLTKLLDQLRASPDIVAEIGWDLPRGLLKFYNKKNIDVDAKLKSNPIVGLVMQCFSEVALSGNPKECLLTGCEILSELTTIQINEQMLEDDSKEEGDVTKDEKKTDEKGEWIPEPPRRDPVEFFLYLNSYVLFELIQTALKRIASLYPSKFLGMAVSAIYKFVRNNIDEVYNTPFILRRIYTFCRGYIPPEIPKQLLENTKLEKKELDKITEDESILQGQLLRSLSTFAVGECLKNKASRLDLEYFHRLRNTEFHLSENDEELVLISKRFYQLMFSFDLDVKEQFLSFIEETKGIYKALPPDSEIPNDEARRAIGQVVYQLSYTYQLQKLTKLKHLELNSNGIFILSGLHYQETQKHLYPEISIKDTVLLYIRCATPSLFSSSYTNLYAEGTARYWVWVAITNNKVQKLREELSELPSYIRTVFLQMVLMQSCNQPNEEARMISFTLLTRIMCLMPEDTSFEFVLDTLLTCPFTHAKIAVLGILKDLMLRNCQNKQSLEEQFSNMNLTSKDSDKRSTSTSPPSLPPRAYIDINEDRMASIHSAAMMTFQDQKAKGKDKHILILNFLNFFNGLSQKWDKNLLQAVHKEVALQYNEKTKEDVPEVGFIKIANETLGKHL</sequence>
<dbReference type="GO" id="GO:0034599">
    <property type="term" value="P:cellular response to oxidative stress"/>
    <property type="evidence" value="ECO:0007669"/>
    <property type="project" value="InterPro"/>
</dbReference>
<dbReference type="InterPro" id="IPR040347">
    <property type="entry name" value="YBP1/2"/>
</dbReference>
<feature type="region of interest" description="Disordered" evidence="1">
    <location>
        <begin position="136"/>
        <end position="160"/>
    </location>
</feature>
<dbReference type="PANTHER" id="PTHR28020">
    <property type="entry name" value="YAP1-BINDING PROTEIN 1-RELATED"/>
    <property type="match status" value="1"/>
</dbReference>
<organism evidence="2 3">
    <name type="scientific">Zygosaccharomyces rouxii</name>
    <dbReference type="NCBI Taxonomy" id="4956"/>
    <lineage>
        <taxon>Eukaryota</taxon>
        <taxon>Fungi</taxon>
        <taxon>Dikarya</taxon>
        <taxon>Ascomycota</taxon>
        <taxon>Saccharomycotina</taxon>
        <taxon>Saccharomycetes</taxon>
        <taxon>Saccharomycetales</taxon>
        <taxon>Saccharomycetaceae</taxon>
        <taxon>Zygosaccharomyces</taxon>
    </lineage>
</organism>
<dbReference type="eggNOG" id="ENOG502QWJN">
    <property type="taxonomic scope" value="Eukaryota"/>
</dbReference>
<dbReference type="OrthoDB" id="5396786at2759"/>
<dbReference type="AlphaFoldDB" id="A0A1Q2ZWS5"/>
<dbReference type="PANTHER" id="PTHR28020:SF1">
    <property type="entry name" value="YAP1-BINDING PROTEIN 1-RELATED"/>
    <property type="match status" value="1"/>
</dbReference>
<evidence type="ECO:0000313" key="3">
    <source>
        <dbReference type="Proteomes" id="UP000187013"/>
    </source>
</evidence>
<dbReference type="InterPro" id="IPR013877">
    <property type="entry name" value="YAP-bd/ALF4/Glomulin"/>
</dbReference>
<evidence type="ECO:0000256" key="1">
    <source>
        <dbReference type="SAM" id="MobiDB-lite"/>
    </source>
</evidence>
<proteinExistence type="predicted"/>
<reference evidence="2 3" key="1">
    <citation type="submission" date="2016-08" db="EMBL/GenBank/DDBJ databases">
        <title>Draft genome sequence of allopolyploid Zygosaccharomyces rouxii.</title>
        <authorList>
            <person name="Watanabe J."/>
            <person name="Uehara K."/>
            <person name="Mogi Y."/>
            <person name="Tsukioka Y."/>
        </authorList>
    </citation>
    <scope>NUCLEOTIDE SEQUENCE [LARGE SCALE GENOMIC DNA]</scope>
    <source>
        <strain evidence="2 3">NBRC 110957</strain>
    </source>
</reference>
<evidence type="ECO:0008006" key="4">
    <source>
        <dbReference type="Google" id="ProtNLM"/>
    </source>
</evidence>
<comment type="caution">
    <text evidence="2">The sequence shown here is derived from an EMBL/GenBank/DDBJ whole genome shotgun (WGS) entry which is preliminary data.</text>
</comment>
<dbReference type="Proteomes" id="UP000187013">
    <property type="component" value="Unassembled WGS sequence"/>
</dbReference>
<name>A0A1Q2ZWS5_ZYGRO</name>
<accession>A0A1Q2ZWS5</accession>
<feature type="compositionally biased region" description="Basic and acidic residues" evidence="1">
    <location>
        <begin position="142"/>
        <end position="160"/>
    </location>
</feature>
<dbReference type="GO" id="GO:0005737">
    <property type="term" value="C:cytoplasm"/>
    <property type="evidence" value="ECO:0007669"/>
    <property type="project" value="TreeGrafter"/>
</dbReference>
<dbReference type="EMBL" id="BDGX01000009">
    <property type="protein sequence ID" value="GAV47911.1"/>
    <property type="molecule type" value="Genomic_DNA"/>
</dbReference>